<name>A0A6G5A5A3_RHIMP</name>
<protein>
    <submittedName>
        <fullName evidence="2">Putative secreted protein</fullName>
    </submittedName>
</protein>
<evidence type="ECO:0000256" key="1">
    <source>
        <dbReference type="SAM" id="SignalP"/>
    </source>
</evidence>
<dbReference type="EMBL" id="GIKN01002934">
    <property type="protein sequence ID" value="NIE45207.1"/>
    <property type="molecule type" value="Transcribed_RNA"/>
</dbReference>
<proteinExistence type="predicted"/>
<feature type="signal peptide" evidence="1">
    <location>
        <begin position="1"/>
        <end position="24"/>
    </location>
</feature>
<evidence type="ECO:0000313" key="2">
    <source>
        <dbReference type="EMBL" id="NIE45207.1"/>
    </source>
</evidence>
<dbReference type="PROSITE" id="PS51257">
    <property type="entry name" value="PROKAR_LIPOPROTEIN"/>
    <property type="match status" value="1"/>
</dbReference>
<keyword evidence="1" id="KW-0732">Signal</keyword>
<dbReference type="AlphaFoldDB" id="A0A6G5A5A3"/>
<feature type="chain" id="PRO_5026193138" evidence="1">
    <location>
        <begin position="25"/>
        <end position="120"/>
    </location>
</feature>
<accession>A0A6G5A5A3</accession>
<reference evidence="2" key="1">
    <citation type="submission" date="2020-03" db="EMBL/GenBank/DDBJ databases">
        <title>A transcriptome and proteome of the tick Rhipicephalus microplus shaped by the genetic composition of its hosts and developmental stage.</title>
        <authorList>
            <person name="Garcia G.R."/>
            <person name="Ribeiro J.M.C."/>
            <person name="Maruyama S.R."/>
            <person name="Gardinasse L.G."/>
            <person name="Nelson K."/>
            <person name="Ferreira B.R."/>
            <person name="Andrade T.G."/>
            <person name="Santos I.K.F.M."/>
        </authorList>
    </citation>
    <scope>NUCLEOTIDE SEQUENCE</scope>
    <source>
        <strain evidence="2">NSGR</strain>
        <tissue evidence="2">Salivary glands</tissue>
    </source>
</reference>
<organism evidence="2">
    <name type="scientific">Rhipicephalus microplus</name>
    <name type="common">Cattle tick</name>
    <name type="synonym">Boophilus microplus</name>
    <dbReference type="NCBI Taxonomy" id="6941"/>
    <lineage>
        <taxon>Eukaryota</taxon>
        <taxon>Metazoa</taxon>
        <taxon>Ecdysozoa</taxon>
        <taxon>Arthropoda</taxon>
        <taxon>Chelicerata</taxon>
        <taxon>Arachnida</taxon>
        <taxon>Acari</taxon>
        <taxon>Parasitiformes</taxon>
        <taxon>Ixodida</taxon>
        <taxon>Ixodoidea</taxon>
        <taxon>Ixodidae</taxon>
        <taxon>Rhipicephalinae</taxon>
        <taxon>Rhipicephalus</taxon>
        <taxon>Boophilus</taxon>
    </lineage>
</organism>
<sequence>MEKQFIIMILLPWWAFGCCRLARGYLVGCHASQRMCRATCTVCLVVGAGSPRISWLYPLPTCFNCHSCVLKSSFQNKLMFGLFTSNTAFRVCIRKGIRRAKIESICNIATMLETWFLMCC</sequence>